<proteinExistence type="predicted"/>
<accession>A0A254NCW6</accession>
<dbReference type="CDD" id="cd01110">
    <property type="entry name" value="HTH_SoxR"/>
    <property type="match status" value="1"/>
</dbReference>
<dbReference type="GO" id="GO:0006979">
    <property type="term" value="P:response to oxidative stress"/>
    <property type="evidence" value="ECO:0007669"/>
    <property type="project" value="InterPro"/>
</dbReference>
<dbReference type="InterPro" id="IPR047057">
    <property type="entry name" value="MerR_fam"/>
</dbReference>
<dbReference type="SMART" id="SM00422">
    <property type="entry name" value="HTH_MERR"/>
    <property type="match status" value="1"/>
</dbReference>
<gene>
    <name evidence="9" type="primary">soxR</name>
    <name evidence="9" type="ORF">CDO81_09145</name>
</gene>
<keyword evidence="1" id="KW-0001">2Fe-2S</keyword>
<dbReference type="InterPro" id="IPR015358">
    <property type="entry name" value="Tscrpt_reg_MerR_DNA-bd"/>
</dbReference>
<dbReference type="EMBL" id="NISI01000002">
    <property type="protein sequence ID" value="OWR04732.1"/>
    <property type="molecule type" value="Genomic_DNA"/>
</dbReference>
<keyword evidence="4" id="KW-0411">Iron-sulfur</keyword>
<keyword evidence="7" id="KW-0804">Transcription</keyword>
<dbReference type="PANTHER" id="PTHR30204">
    <property type="entry name" value="REDOX-CYCLING DRUG-SENSING TRANSCRIPTIONAL ACTIVATOR SOXR"/>
    <property type="match status" value="1"/>
</dbReference>
<evidence type="ECO:0000256" key="7">
    <source>
        <dbReference type="ARBA" id="ARBA00023163"/>
    </source>
</evidence>
<dbReference type="GO" id="GO:0051537">
    <property type="term" value="F:2 iron, 2 sulfur cluster binding"/>
    <property type="evidence" value="ECO:0007669"/>
    <property type="project" value="UniProtKB-KW"/>
</dbReference>
<dbReference type="SUPFAM" id="SSF46955">
    <property type="entry name" value="Putative DNA-binding domain"/>
    <property type="match status" value="1"/>
</dbReference>
<dbReference type="InterPro" id="IPR000551">
    <property type="entry name" value="MerR-type_HTH_dom"/>
</dbReference>
<dbReference type="Pfam" id="PF00376">
    <property type="entry name" value="MerR"/>
    <property type="match status" value="1"/>
</dbReference>
<dbReference type="InterPro" id="IPR009061">
    <property type="entry name" value="DNA-bd_dom_put_sf"/>
</dbReference>
<evidence type="ECO:0000256" key="6">
    <source>
        <dbReference type="ARBA" id="ARBA00023125"/>
    </source>
</evidence>
<keyword evidence="10" id="KW-1185">Reference proteome</keyword>
<feature type="domain" description="HTH merR-type" evidence="8">
    <location>
        <begin position="14"/>
        <end position="82"/>
    </location>
</feature>
<evidence type="ECO:0000259" key="8">
    <source>
        <dbReference type="PROSITE" id="PS50937"/>
    </source>
</evidence>
<sequence>MVKVEANLKSSPSPLSIGQLAKRSGVAASALRFYEAEGLLSGSRSAGGHRQYPRQALRRIAFIRAAQTVGLSLPQIKAALATLPDARTPTKADWARLSASWAPLLDARIAALQQLRQRLTGCIGCGCLSLKACALYNPQDEVAATGTGARLLRIETDR</sequence>
<evidence type="ECO:0000256" key="3">
    <source>
        <dbReference type="ARBA" id="ARBA00023004"/>
    </source>
</evidence>
<dbReference type="PROSITE" id="PS50937">
    <property type="entry name" value="HTH_MERR_2"/>
    <property type="match status" value="1"/>
</dbReference>
<dbReference type="PROSITE" id="PS00552">
    <property type="entry name" value="HTH_MERR_1"/>
    <property type="match status" value="1"/>
</dbReference>
<evidence type="ECO:0000256" key="1">
    <source>
        <dbReference type="ARBA" id="ARBA00022714"/>
    </source>
</evidence>
<dbReference type="GO" id="GO:0003677">
    <property type="term" value="F:DNA binding"/>
    <property type="evidence" value="ECO:0007669"/>
    <property type="project" value="UniProtKB-KW"/>
</dbReference>
<keyword evidence="3" id="KW-0408">Iron</keyword>
<reference evidence="9 10" key="1">
    <citation type="journal article" date="2007" name="Int. J. Syst. Evol. Microbiol.">
        <title>Description of Pelomonas aquatica sp. nov. and Pelomonas puraquae sp. nov., isolated from industrial and haemodialysis water.</title>
        <authorList>
            <person name="Gomila M."/>
            <person name="Bowien B."/>
            <person name="Falsen E."/>
            <person name="Moore E.R."/>
            <person name="Lalucat J."/>
        </authorList>
    </citation>
    <scope>NUCLEOTIDE SEQUENCE [LARGE SCALE GENOMIC DNA]</scope>
    <source>
        <strain evidence="9 10">CCUG 52769</strain>
    </source>
</reference>
<dbReference type="Pfam" id="PF09278">
    <property type="entry name" value="MerR-DNA-bind"/>
    <property type="match status" value="1"/>
</dbReference>
<name>A0A254NCW6_9BURK</name>
<protein>
    <submittedName>
        <fullName evidence="9">Redox-sensitive transcriptional activator SoxR</fullName>
    </submittedName>
</protein>
<dbReference type="PRINTS" id="PR00040">
    <property type="entry name" value="HTHMERR"/>
</dbReference>
<dbReference type="InterPro" id="IPR010211">
    <property type="entry name" value="Redox-sen_tscrpt-act_SoxR"/>
</dbReference>
<dbReference type="NCBIfam" id="TIGR01950">
    <property type="entry name" value="SoxR"/>
    <property type="match status" value="1"/>
</dbReference>
<dbReference type="GO" id="GO:0003700">
    <property type="term" value="F:DNA-binding transcription factor activity"/>
    <property type="evidence" value="ECO:0007669"/>
    <property type="project" value="InterPro"/>
</dbReference>
<dbReference type="PANTHER" id="PTHR30204:SF0">
    <property type="entry name" value="REDOX-SENSITIVE TRANSCRIPTIONAL ACTIVATOR SOXR"/>
    <property type="match status" value="1"/>
</dbReference>
<evidence type="ECO:0000313" key="10">
    <source>
        <dbReference type="Proteomes" id="UP000197446"/>
    </source>
</evidence>
<dbReference type="Proteomes" id="UP000197446">
    <property type="component" value="Unassembled WGS sequence"/>
</dbReference>
<evidence type="ECO:0000256" key="5">
    <source>
        <dbReference type="ARBA" id="ARBA00023015"/>
    </source>
</evidence>
<keyword evidence="2" id="KW-0479">Metal-binding</keyword>
<dbReference type="GO" id="GO:0046872">
    <property type="term" value="F:metal ion binding"/>
    <property type="evidence" value="ECO:0007669"/>
    <property type="project" value="UniProtKB-KW"/>
</dbReference>
<dbReference type="Gene3D" id="1.10.1660.10">
    <property type="match status" value="1"/>
</dbReference>
<dbReference type="OrthoDB" id="9802944at2"/>
<dbReference type="AlphaFoldDB" id="A0A254NCW6"/>
<keyword evidence="5" id="KW-0805">Transcription regulation</keyword>
<evidence type="ECO:0000256" key="4">
    <source>
        <dbReference type="ARBA" id="ARBA00023014"/>
    </source>
</evidence>
<comment type="caution">
    <text evidence="9">The sequence shown here is derived from an EMBL/GenBank/DDBJ whole genome shotgun (WGS) entry which is preliminary data.</text>
</comment>
<evidence type="ECO:0000313" key="9">
    <source>
        <dbReference type="EMBL" id="OWR04732.1"/>
    </source>
</evidence>
<organism evidence="9 10">
    <name type="scientific">Roseateles puraquae</name>
    <dbReference type="NCBI Taxonomy" id="431059"/>
    <lineage>
        <taxon>Bacteria</taxon>
        <taxon>Pseudomonadati</taxon>
        <taxon>Pseudomonadota</taxon>
        <taxon>Betaproteobacteria</taxon>
        <taxon>Burkholderiales</taxon>
        <taxon>Sphaerotilaceae</taxon>
        <taxon>Roseateles</taxon>
    </lineage>
</organism>
<keyword evidence="6" id="KW-0238">DNA-binding</keyword>
<evidence type="ECO:0000256" key="2">
    <source>
        <dbReference type="ARBA" id="ARBA00022723"/>
    </source>
</evidence>